<dbReference type="GO" id="GO:0000027">
    <property type="term" value="P:ribosomal large subunit assembly"/>
    <property type="evidence" value="ECO:0007669"/>
    <property type="project" value="TreeGrafter"/>
</dbReference>
<evidence type="ECO:0000256" key="2">
    <source>
        <dbReference type="ARBA" id="ARBA00004604"/>
    </source>
</evidence>
<dbReference type="Proteomes" id="UP000239563">
    <property type="component" value="Chromosome III"/>
</dbReference>
<feature type="compositionally biased region" description="Low complexity" evidence="8">
    <location>
        <begin position="126"/>
        <end position="138"/>
    </location>
</feature>
<feature type="region of interest" description="Disordered" evidence="8">
    <location>
        <begin position="186"/>
        <end position="223"/>
    </location>
</feature>
<feature type="compositionally biased region" description="Low complexity" evidence="8">
    <location>
        <begin position="29"/>
        <end position="44"/>
    </location>
</feature>
<comment type="subcellular location">
    <subcellularLocation>
        <location evidence="2">Nucleus</location>
        <location evidence="2">Nucleolus</location>
    </subcellularLocation>
</comment>
<feature type="compositionally biased region" description="Polar residues" evidence="8">
    <location>
        <begin position="193"/>
        <end position="211"/>
    </location>
</feature>
<comment type="function">
    <text evidence="1">Required for efficient biogenesis of the 60S ribosomal subunit.</text>
</comment>
<comment type="similarity">
    <text evidence="3">Belongs to the RSA3 family.</text>
</comment>
<evidence type="ECO:0000313" key="11">
    <source>
        <dbReference type="Proteomes" id="UP000239563"/>
    </source>
</evidence>
<evidence type="ECO:0000256" key="7">
    <source>
        <dbReference type="ARBA" id="ARBA00023274"/>
    </source>
</evidence>
<evidence type="ECO:0000313" key="10">
    <source>
        <dbReference type="EMBL" id="SJX61525.1"/>
    </source>
</evidence>
<dbReference type="Pfam" id="PF14615">
    <property type="entry name" value="Rsa3"/>
    <property type="match status" value="1"/>
</dbReference>
<evidence type="ECO:0000256" key="4">
    <source>
        <dbReference type="ARBA" id="ARBA00015339"/>
    </source>
</evidence>
<dbReference type="AlphaFoldDB" id="A0A2N8U8Y4"/>
<dbReference type="PANTHER" id="PTHR28127">
    <property type="entry name" value="RIBOSOME ASSEMBLY PROTEIN 3"/>
    <property type="match status" value="1"/>
</dbReference>
<feature type="compositionally biased region" description="Basic and acidic residues" evidence="8">
    <location>
        <begin position="159"/>
        <end position="171"/>
    </location>
</feature>
<dbReference type="PANTHER" id="PTHR28127:SF1">
    <property type="entry name" value="RIBOSOME ASSEMBLY PROTEIN 3"/>
    <property type="match status" value="1"/>
</dbReference>
<evidence type="ECO:0000256" key="6">
    <source>
        <dbReference type="ARBA" id="ARBA00023242"/>
    </source>
</evidence>
<reference evidence="10 11" key="1">
    <citation type="submission" date="2017-02" db="EMBL/GenBank/DDBJ databases">
        <authorList>
            <person name="Peterson S.W."/>
        </authorList>
    </citation>
    <scope>NUCLEOTIDE SEQUENCE [LARGE SCALE GENOMIC DNA]</scope>
    <source>
        <strain evidence="10 11">SRS1_H2-8</strain>
    </source>
</reference>
<evidence type="ECO:0000256" key="1">
    <source>
        <dbReference type="ARBA" id="ARBA00003035"/>
    </source>
</evidence>
<keyword evidence="5" id="KW-0690">Ribosome biogenesis</keyword>
<feature type="region of interest" description="Disordered" evidence="8">
    <location>
        <begin position="1"/>
        <end position="171"/>
    </location>
</feature>
<dbReference type="GO" id="GO:0005730">
    <property type="term" value="C:nucleolus"/>
    <property type="evidence" value="ECO:0007669"/>
    <property type="project" value="UniProtKB-SubCell"/>
</dbReference>
<evidence type="ECO:0000256" key="8">
    <source>
        <dbReference type="SAM" id="MobiDB-lite"/>
    </source>
</evidence>
<dbReference type="GO" id="GO:0030687">
    <property type="term" value="C:preribosome, large subunit precursor"/>
    <property type="evidence" value="ECO:0007669"/>
    <property type="project" value="TreeGrafter"/>
</dbReference>
<feature type="compositionally biased region" description="Polar residues" evidence="8">
    <location>
        <begin position="274"/>
        <end position="284"/>
    </location>
</feature>
<protein>
    <recommendedName>
        <fullName evidence="4">Ribosome assembly protein 3</fullName>
    </recommendedName>
</protein>
<evidence type="ECO:0000256" key="3">
    <source>
        <dbReference type="ARBA" id="ARBA00006256"/>
    </source>
</evidence>
<proteinExistence type="inferred from homology"/>
<evidence type="ECO:0000256" key="5">
    <source>
        <dbReference type="ARBA" id="ARBA00022517"/>
    </source>
</evidence>
<feature type="compositionally biased region" description="Basic residues" evidence="8">
    <location>
        <begin position="15"/>
        <end position="24"/>
    </location>
</feature>
<keyword evidence="7" id="KW-0687">Ribonucleoprotein</keyword>
<feature type="region of interest" description="Disordered" evidence="8">
    <location>
        <begin position="274"/>
        <end position="302"/>
    </location>
</feature>
<evidence type="ECO:0000259" key="9">
    <source>
        <dbReference type="Pfam" id="PF14615"/>
    </source>
</evidence>
<organism evidence="10 11">
    <name type="scientific">Sporisorium reilianum f. sp. reilianum</name>
    <dbReference type="NCBI Taxonomy" id="72559"/>
    <lineage>
        <taxon>Eukaryota</taxon>
        <taxon>Fungi</taxon>
        <taxon>Dikarya</taxon>
        <taxon>Basidiomycota</taxon>
        <taxon>Ustilaginomycotina</taxon>
        <taxon>Ustilaginomycetes</taxon>
        <taxon>Ustilaginales</taxon>
        <taxon>Ustilaginaceae</taxon>
        <taxon>Sporisorium</taxon>
    </lineage>
</organism>
<dbReference type="EMBL" id="LT795056">
    <property type="protein sequence ID" value="SJX61525.1"/>
    <property type="molecule type" value="Genomic_DNA"/>
</dbReference>
<gene>
    <name evidence="10" type="ORF">SRS1_12510</name>
</gene>
<name>A0A2N8U8Y4_9BASI</name>
<feature type="compositionally biased region" description="Low complexity" evidence="8">
    <location>
        <begin position="68"/>
        <end position="107"/>
    </location>
</feature>
<accession>A0A2N8U8Y4</accession>
<dbReference type="InterPro" id="IPR051898">
    <property type="entry name" value="Ribosome_Assembly_3"/>
</dbReference>
<feature type="domain" description="Ribosome-assembly protein 3 C-terminal" evidence="9">
    <location>
        <begin position="225"/>
        <end position="274"/>
    </location>
</feature>
<keyword evidence="6" id="KW-0539">Nucleus</keyword>
<dbReference type="InterPro" id="IPR028217">
    <property type="entry name" value="Rsa3_C"/>
</dbReference>
<sequence length="302" mass="31844">MAAAKRKAGNASASSHRRRTRKTRTLAVSSDDSSSSSSDSSSESSSDESDVEGTSTQPAKNIAKRARTSSASSSSSSSSSSSDSSSSSSSSSSSADSSSSDESSSSDSDAHTSSRRRRSIKGRTTSVSQAQDIAASSSDNKRHVFRLTPEPDASQLDTRSTKKQIDPHNRTLEALEPAAPRLLSHLQRIVDAKTSSPSSRKTSNANSPSASQQTQAQREKRQQAFRSLWLKSVADEFGDELDAIRTREPTLGADGGTRLPLFIDALAAGSELFTSSSSDQNASSRPALDEIALASNLSMSKK</sequence>